<dbReference type="EMBL" id="CACVAT010000304">
    <property type="protein sequence ID" value="CAA6818437.1"/>
    <property type="molecule type" value="Genomic_DNA"/>
</dbReference>
<feature type="domain" description="OmpR/PhoB-type" evidence="3">
    <location>
        <begin position="1"/>
        <end position="54"/>
    </location>
</feature>
<reference evidence="4" key="1">
    <citation type="submission" date="2020-01" db="EMBL/GenBank/DDBJ databases">
        <authorList>
            <person name="Meier V. D."/>
            <person name="Meier V D."/>
        </authorList>
    </citation>
    <scope>NUCLEOTIDE SEQUENCE</scope>
    <source>
        <strain evidence="4">HLG_WM_MAG_09</strain>
    </source>
</reference>
<organism evidence="4">
    <name type="scientific">uncultured Thiotrichaceae bacterium</name>
    <dbReference type="NCBI Taxonomy" id="298394"/>
    <lineage>
        <taxon>Bacteria</taxon>
        <taxon>Pseudomonadati</taxon>
        <taxon>Pseudomonadota</taxon>
        <taxon>Gammaproteobacteria</taxon>
        <taxon>Thiotrichales</taxon>
        <taxon>Thiotrichaceae</taxon>
        <taxon>environmental samples</taxon>
    </lineage>
</organism>
<accession>A0A6S6TJR5</accession>
<proteinExistence type="predicted"/>
<name>A0A6S6TJR5_9GAMM</name>
<keyword evidence="1 2" id="KW-0238">DNA-binding</keyword>
<evidence type="ECO:0000259" key="3">
    <source>
        <dbReference type="PROSITE" id="PS51755"/>
    </source>
</evidence>
<dbReference type="InterPro" id="IPR001867">
    <property type="entry name" value="OmpR/PhoB-type_DNA-bd"/>
</dbReference>
<evidence type="ECO:0000313" key="4">
    <source>
        <dbReference type="EMBL" id="CAA6818437.1"/>
    </source>
</evidence>
<protein>
    <recommendedName>
        <fullName evidence="3">OmpR/PhoB-type domain-containing protein</fullName>
    </recommendedName>
</protein>
<dbReference type="GO" id="GO:0000160">
    <property type="term" value="P:phosphorelay signal transduction system"/>
    <property type="evidence" value="ECO:0007669"/>
    <property type="project" value="InterPro"/>
</dbReference>
<sequence length="54" mass="6466">MIYRFHEFELDTGNYQLRKNGEAVAIEPQNFDLLCYLIERPHQVALREEILDTL</sequence>
<dbReference type="AlphaFoldDB" id="A0A6S6TJR5"/>
<dbReference type="GO" id="GO:0006355">
    <property type="term" value="P:regulation of DNA-templated transcription"/>
    <property type="evidence" value="ECO:0007669"/>
    <property type="project" value="InterPro"/>
</dbReference>
<evidence type="ECO:0000256" key="1">
    <source>
        <dbReference type="ARBA" id="ARBA00023125"/>
    </source>
</evidence>
<dbReference type="SUPFAM" id="SSF46894">
    <property type="entry name" value="C-terminal effector domain of the bipartite response regulators"/>
    <property type="match status" value="1"/>
</dbReference>
<evidence type="ECO:0000256" key="2">
    <source>
        <dbReference type="PROSITE-ProRule" id="PRU01091"/>
    </source>
</evidence>
<gene>
    <name evidence="4" type="ORF">HELGO_WM38059</name>
</gene>
<dbReference type="InterPro" id="IPR016032">
    <property type="entry name" value="Sig_transdc_resp-reg_C-effctor"/>
</dbReference>
<dbReference type="Gene3D" id="1.10.10.10">
    <property type="entry name" value="Winged helix-like DNA-binding domain superfamily/Winged helix DNA-binding domain"/>
    <property type="match status" value="1"/>
</dbReference>
<dbReference type="PROSITE" id="PS51755">
    <property type="entry name" value="OMPR_PHOB"/>
    <property type="match status" value="1"/>
</dbReference>
<feature type="DNA-binding region" description="OmpR/PhoB-type" evidence="2">
    <location>
        <begin position="1"/>
        <end position="54"/>
    </location>
</feature>
<dbReference type="GO" id="GO:0003677">
    <property type="term" value="F:DNA binding"/>
    <property type="evidence" value="ECO:0007669"/>
    <property type="project" value="UniProtKB-UniRule"/>
</dbReference>
<dbReference type="InterPro" id="IPR036388">
    <property type="entry name" value="WH-like_DNA-bd_sf"/>
</dbReference>